<dbReference type="InterPro" id="IPR023627">
    <property type="entry name" value="Rcmb_RecR"/>
</dbReference>
<dbReference type="Pfam" id="PF21175">
    <property type="entry name" value="RecR_C"/>
    <property type="match status" value="1"/>
</dbReference>
<evidence type="ECO:0000313" key="2">
    <source>
        <dbReference type="Proteomes" id="UP000502260"/>
    </source>
</evidence>
<dbReference type="EMBL" id="AP022853">
    <property type="protein sequence ID" value="BCB27651.1"/>
    <property type="molecule type" value="Genomic_DNA"/>
</dbReference>
<dbReference type="Proteomes" id="UP000502260">
    <property type="component" value="Chromosome"/>
</dbReference>
<protein>
    <submittedName>
        <fullName evidence="1">Uncharacterized protein</fullName>
    </submittedName>
</protein>
<accession>A0A6F8VEQ0</accession>
<dbReference type="SUPFAM" id="SSF111304">
    <property type="entry name" value="Recombination protein RecR"/>
    <property type="match status" value="1"/>
</dbReference>
<sequence>MTAPLFAVDNMKKQTKVASSSGFCPGLVEQIMASTRVVFSSLSPAVKSVCGCNDHTRNACGLYMGGELEHVDSGTLAQAVLERRNVI</sequence>
<name>A0A6F8VEQ0_9PROT</name>
<proteinExistence type="predicted"/>
<dbReference type="Gene3D" id="6.10.250.240">
    <property type="match status" value="1"/>
</dbReference>
<dbReference type="AlphaFoldDB" id="A0A6F8VEQ0"/>
<dbReference type="KEGG" id="slac:SKTS_25370"/>
<organism evidence="1 2">
    <name type="scientific">Sulfurimicrobium lacus</name>
    <dbReference type="NCBI Taxonomy" id="2715678"/>
    <lineage>
        <taxon>Bacteria</taxon>
        <taxon>Pseudomonadati</taxon>
        <taxon>Pseudomonadota</taxon>
        <taxon>Betaproteobacteria</taxon>
        <taxon>Nitrosomonadales</taxon>
        <taxon>Sulfuricellaceae</taxon>
        <taxon>Sulfurimicrobium</taxon>
    </lineage>
</organism>
<gene>
    <name evidence="1" type="ORF">SKTS_25370</name>
</gene>
<evidence type="ECO:0000313" key="1">
    <source>
        <dbReference type="EMBL" id="BCB27651.1"/>
    </source>
</evidence>
<reference evidence="2" key="1">
    <citation type="submission" date="2020-03" db="EMBL/GenBank/DDBJ databases">
        <title>Complete genome sequence of sulfur-oxidizing bacterium skT11.</title>
        <authorList>
            <person name="Kanda M."/>
            <person name="Kojima H."/>
            <person name="Fukui M."/>
        </authorList>
    </citation>
    <scope>NUCLEOTIDE SEQUENCE [LARGE SCALE GENOMIC DNA]</scope>
    <source>
        <strain evidence="2">skT11</strain>
    </source>
</reference>
<keyword evidence="2" id="KW-1185">Reference proteome</keyword>